<keyword evidence="6 13" id="KW-0418">Kinase</keyword>
<dbReference type="NCBIfam" id="NF009604">
    <property type="entry name" value="PRK13057.1"/>
    <property type="match status" value="1"/>
</dbReference>
<dbReference type="PROSITE" id="PS50146">
    <property type="entry name" value="DAGK"/>
    <property type="match status" value="1"/>
</dbReference>
<evidence type="ECO:0000259" key="12">
    <source>
        <dbReference type="PROSITE" id="PS50146"/>
    </source>
</evidence>
<dbReference type="PANTHER" id="PTHR12358:SF106">
    <property type="entry name" value="LIPID KINASE YEGS"/>
    <property type="match status" value="1"/>
</dbReference>
<dbReference type="EMBL" id="JAGIZB010000023">
    <property type="protein sequence ID" value="MBP0446937.1"/>
    <property type="molecule type" value="Genomic_DNA"/>
</dbReference>
<keyword evidence="9" id="KW-0443">Lipid metabolism</keyword>
<dbReference type="InterPro" id="IPR001206">
    <property type="entry name" value="Diacylglycerol_kinase_cat_dom"/>
</dbReference>
<evidence type="ECO:0000256" key="11">
    <source>
        <dbReference type="ARBA" id="ARBA00023264"/>
    </source>
</evidence>
<organism evidence="13 14">
    <name type="scientific">Pararoseomonas baculiformis</name>
    <dbReference type="NCBI Taxonomy" id="2820812"/>
    <lineage>
        <taxon>Bacteria</taxon>
        <taxon>Pseudomonadati</taxon>
        <taxon>Pseudomonadota</taxon>
        <taxon>Alphaproteobacteria</taxon>
        <taxon>Acetobacterales</taxon>
        <taxon>Acetobacteraceae</taxon>
        <taxon>Pararoseomonas</taxon>
    </lineage>
</organism>
<dbReference type="InterPro" id="IPR005218">
    <property type="entry name" value="Diacylglycerol/lipid_kinase"/>
</dbReference>
<dbReference type="NCBIfam" id="TIGR00147">
    <property type="entry name" value="YegS/Rv2252/BmrU family lipid kinase"/>
    <property type="match status" value="1"/>
</dbReference>
<feature type="domain" description="DAGKc" evidence="12">
    <location>
        <begin position="16"/>
        <end position="143"/>
    </location>
</feature>
<evidence type="ECO:0000256" key="2">
    <source>
        <dbReference type="ARBA" id="ARBA00022516"/>
    </source>
</evidence>
<evidence type="ECO:0000256" key="1">
    <source>
        <dbReference type="ARBA" id="ARBA00001946"/>
    </source>
</evidence>
<dbReference type="SUPFAM" id="SSF111331">
    <property type="entry name" value="NAD kinase/diacylglycerol kinase-like"/>
    <property type="match status" value="1"/>
</dbReference>
<gene>
    <name evidence="13" type="ORF">J8J14_19355</name>
</gene>
<evidence type="ECO:0000256" key="8">
    <source>
        <dbReference type="ARBA" id="ARBA00022842"/>
    </source>
</evidence>
<keyword evidence="7" id="KW-0067">ATP-binding</keyword>
<dbReference type="Gene3D" id="3.40.50.10330">
    <property type="entry name" value="Probable inorganic polyphosphate/atp-NAD kinase, domain 1"/>
    <property type="match status" value="1"/>
</dbReference>
<keyword evidence="14" id="KW-1185">Reference proteome</keyword>
<evidence type="ECO:0000256" key="7">
    <source>
        <dbReference type="ARBA" id="ARBA00022840"/>
    </source>
</evidence>
<dbReference type="EC" id="2.7.1.-" evidence="13"/>
<accession>A0ABS4AIT5</accession>
<keyword evidence="10" id="KW-0594">Phospholipid biosynthesis</keyword>
<dbReference type="PANTHER" id="PTHR12358">
    <property type="entry name" value="SPHINGOSINE KINASE"/>
    <property type="match status" value="1"/>
</dbReference>
<dbReference type="InterPro" id="IPR017438">
    <property type="entry name" value="ATP-NAD_kinase_N"/>
</dbReference>
<comment type="caution">
    <text evidence="13">The sequence shown here is derived from an EMBL/GenBank/DDBJ whole genome shotgun (WGS) entry which is preliminary data.</text>
</comment>
<dbReference type="Pfam" id="PF19279">
    <property type="entry name" value="YegS_C"/>
    <property type="match status" value="1"/>
</dbReference>
<keyword evidence="2" id="KW-0444">Lipid biosynthesis</keyword>
<dbReference type="InterPro" id="IPR050187">
    <property type="entry name" value="Lipid_Phosphate_FormReg"/>
</dbReference>
<sequence>MAGAEPIPPGHDDRGSPPRRALVVINSKSRRGMEDVASALASLEQGGFTLVREDCKDPEGLRDTIRRLAPSIGLVVLGGGDGTMNAAAPALIETGLPLGILPLGTANDLARTLGLPQDAEEAARVILEGVAHRVDLGEVNGHPFFNVASIGLSVEVTRALTRDVKRRWGRLGYAIATGRALWRMRPFSAEIRCDGQSRRVRTLQIAVGNGLYYGGGIAIKEDARIDDGRLNLYSLEFESLWKLALVYPAFRSGRHGMWREVRTVELEEAEIRTRRPRRVNTDGEITTSTPARFRILRRAVTIMVPAPAERDTAAGISAHLPAAGMGPAQG</sequence>
<evidence type="ECO:0000256" key="9">
    <source>
        <dbReference type="ARBA" id="ARBA00023098"/>
    </source>
</evidence>
<evidence type="ECO:0000256" key="5">
    <source>
        <dbReference type="ARBA" id="ARBA00022741"/>
    </source>
</evidence>
<evidence type="ECO:0000256" key="6">
    <source>
        <dbReference type="ARBA" id="ARBA00022777"/>
    </source>
</evidence>
<evidence type="ECO:0000256" key="10">
    <source>
        <dbReference type="ARBA" id="ARBA00023209"/>
    </source>
</evidence>
<dbReference type="InterPro" id="IPR045540">
    <property type="entry name" value="YegS/DAGK_C"/>
</dbReference>
<evidence type="ECO:0000256" key="3">
    <source>
        <dbReference type="ARBA" id="ARBA00022679"/>
    </source>
</evidence>
<comment type="cofactor">
    <cofactor evidence="1">
        <name>Mg(2+)</name>
        <dbReference type="ChEBI" id="CHEBI:18420"/>
    </cofactor>
</comment>
<evidence type="ECO:0000313" key="14">
    <source>
        <dbReference type="Proteomes" id="UP000681594"/>
    </source>
</evidence>
<dbReference type="GO" id="GO:0016301">
    <property type="term" value="F:kinase activity"/>
    <property type="evidence" value="ECO:0007669"/>
    <property type="project" value="UniProtKB-KW"/>
</dbReference>
<evidence type="ECO:0000256" key="4">
    <source>
        <dbReference type="ARBA" id="ARBA00022723"/>
    </source>
</evidence>
<dbReference type="Gene3D" id="2.60.200.40">
    <property type="match status" value="1"/>
</dbReference>
<keyword evidence="4" id="KW-0479">Metal-binding</keyword>
<dbReference type="Proteomes" id="UP000681594">
    <property type="component" value="Unassembled WGS sequence"/>
</dbReference>
<evidence type="ECO:0000313" key="13">
    <source>
        <dbReference type="EMBL" id="MBP0446937.1"/>
    </source>
</evidence>
<keyword evidence="8" id="KW-0460">Magnesium</keyword>
<keyword evidence="3 13" id="KW-0808">Transferase</keyword>
<dbReference type="SMART" id="SM00046">
    <property type="entry name" value="DAGKc"/>
    <property type="match status" value="1"/>
</dbReference>
<proteinExistence type="predicted"/>
<dbReference type="Pfam" id="PF00781">
    <property type="entry name" value="DAGK_cat"/>
    <property type="match status" value="1"/>
</dbReference>
<keyword evidence="5" id="KW-0547">Nucleotide-binding</keyword>
<protein>
    <submittedName>
        <fullName evidence="13">Lipid kinase</fullName>
        <ecNumber evidence="13">2.7.1.-</ecNumber>
    </submittedName>
</protein>
<keyword evidence="11" id="KW-1208">Phospholipid metabolism</keyword>
<reference evidence="13 14" key="1">
    <citation type="submission" date="2021-03" db="EMBL/GenBank/DDBJ databases">
        <authorList>
            <person name="So Y."/>
        </authorList>
    </citation>
    <scope>NUCLEOTIDE SEQUENCE [LARGE SCALE GENOMIC DNA]</scope>
    <source>
        <strain evidence="13 14">SSH11</strain>
    </source>
</reference>
<dbReference type="InterPro" id="IPR016064">
    <property type="entry name" value="NAD/diacylglycerol_kinase_sf"/>
</dbReference>
<name>A0ABS4AIT5_9PROT</name>